<dbReference type="OrthoDB" id="532061at2759"/>
<organism evidence="1">
    <name type="scientific">Rhododendron williamsianum</name>
    <dbReference type="NCBI Taxonomy" id="262921"/>
    <lineage>
        <taxon>Eukaryota</taxon>
        <taxon>Viridiplantae</taxon>
        <taxon>Streptophyta</taxon>
        <taxon>Embryophyta</taxon>
        <taxon>Tracheophyta</taxon>
        <taxon>Spermatophyta</taxon>
        <taxon>Magnoliopsida</taxon>
        <taxon>eudicotyledons</taxon>
        <taxon>Gunneridae</taxon>
        <taxon>Pentapetalae</taxon>
        <taxon>asterids</taxon>
        <taxon>Ericales</taxon>
        <taxon>Ericaceae</taxon>
        <taxon>Ericoideae</taxon>
        <taxon>Rhodoreae</taxon>
        <taxon>Rhododendron</taxon>
    </lineage>
</organism>
<accession>A0A6A4KR51</accession>
<comment type="caution">
    <text evidence="1">The sequence shown here is derived from an EMBL/GenBank/DDBJ whole genome shotgun (WGS) entry which is preliminary data.</text>
</comment>
<dbReference type="PANTHER" id="PTHR35745:SF1">
    <property type="entry name" value="OS04G0513000 PROTEIN"/>
    <property type="match status" value="1"/>
</dbReference>
<feature type="non-terminal residue" evidence="1">
    <location>
        <position position="1"/>
    </location>
</feature>
<dbReference type="InterPro" id="IPR040003">
    <property type="entry name" value="PG18-like"/>
</dbReference>
<dbReference type="GO" id="GO:0010027">
    <property type="term" value="P:thylakoid membrane organization"/>
    <property type="evidence" value="ECO:0007669"/>
    <property type="project" value="InterPro"/>
</dbReference>
<dbReference type="EMBL" id="QEFC01004364">
    <property type="protein sequence ID" value="KAE9445228.1"/>
    <property type="molecule type" value="Genomic_DNA"/>
</dbReference>
<dbReference type="PANTHER" id="PTHR35745">
    <property type="entry name" value="BNACNNG14650D PROTEIN"/>
    <property type="match status" value="1"/>
</dbReference>
<sequence>MYFAGEGDSRSVLDAFFFGKAQAEAVNDRVESAVGEFFSTLCRLQAEQQKQVQDFQSQEKSSQPGKSKNVKYVSFMLDEGHEHKK</sequence>
<dbReference type="Pfam" id="PF20711">
    <property type="entry name" value="DUF6825"/>
    <property type="match status" value="1"/>
</dbReference>
<name>A0A6A4KR51_9ERIC</name>
<reference evidence="1" key="1">
    <citation type="journal article" date="2019" name="Genome Biol. Evol.">
        <title>The Rhododendron genome and chromosomal organization provide insight into shared whole-genome duplications across the heath family (Ericaceae).</title>
        <authorList>
            <person name="Soza V.L."/>
            <person name="Lindsley D."/>
            <person name="Waalkes A."/>
            <person name="Ramage E."/>
            <person name="Patwardhan R.P."/>
            <person name="Burton J.N."/>
            <person name="Adey A."/>
            <person name="Kumar A."/>
            <person name="Qiu R."/>
            <person name="Shendure J."/>
            <person name="Hall B."/>
        </authorList>
    </citation>
    <scope>NUCLEOTIDE SEQUENCE</scope>
    <source>
        <strain evidence="1">RSF 1966-606</strain>
    </source>
</reference>
<dbReference type="GO" id="GO:0009535">
    <property type="term" value="C:chloroplast thylakoid membrane"/>
    <property type="evidence" value="ECO:0007669"/>
    <property type="project" value="TreeGrafter"/>
</dbReference>
<evidence type="ECO:0000313" key="1">
    <source>
        <dbReference type="EMBL" id="KAE9445228.1"/>
    </source>
</evidence>
<protein>
    <submittedName>
        <fullName evidence="1">Uncharacterized protein</fullName>
    </submittedName>
</protein>
<dbReference type="AlphaFoldDB" id="A0A6A4KR51"/>
<proteinExistence type="predicted"/>
<gene>
    <name evidence="1" type="ORF">C3L33_22874</name>
</gene>